<accession>A0ABU9E047</accession>
<dbReference type="InterPro" id="IPR011013">
    <property type="entry name" value="Gal_mutarotase_sf_dom"/>
</dbReference>
<name>A0ABU9E047_9FLAO</name>
<keyword evidence="5" id="KW-1185">Reference proteome</keyword>
<proteinExistence type="predicted"/>
<dbReference type="PANTHER" id="PTHR11122:SF13">
    <property type="entry name" value="GLUCOSE-6-PHOSPHATE 1-EPIMERASE"/>
    <property type="match status" value="1"/>
</dbReference>
<reference evidence="4 5" key="1">
    <citation type="submission" date="2024-04" db="EMBL/GenBank/DDBJ databases">
        <title>draft genome sequnece of Flavobacterium buctense JCM 30750.</title>
        <authorList>
            <person name="Kim D.-U."/>
        </authorList>
    </citation>
    <scope>NUCLEOTIDE SEQUENCE [LARGE SCALE GENOMIC DNA]</scope>
    <source>
        <strain evidence="4 5">JCM 30750</strain>
    </source>
</reference>
<organism evidence="4 5">
    <name type="scientific">Flavobacterium buctense</name>
    <dbReference type="NCBI Taxonomy" id="1648146"/>
    <lineage>
        <taxon>Bacteria</taxon>
        <taxon>Pseudomonadati</taxon>
        <taxon>Bacteroidota</taxon>
        <taxon>Flavobacteriia</taxon>
        <taxon>Flavobacteriales</taxon>
        <taxon>Flavobacteriaceae</taxon>
        <taxon>Flavobacterium</taxon>
    </lineage>
</organism>
<gene>
    <name evidence="4" type="ORF">WMW71_06690</name>
</gene>
<evidence type="ECO:0000256" key="2">
    <source>
        <dbReference type="ARBA" id="ARBA00011245"/>
    </source>
</evidence>
<dbReference type="CDD" id="cd09024">
    <property type="entry name" value="Aldose_epim_lacX"/>
    <property type="match status" value="1"/>
</dbReference>
<dbReference type="InterPro" id="IPR037481">
    <property type="entry name" value="LacX"/>
</dbReference>
<evidence type="ECO:0000256" key="1">
    <source>
        <dbReference type="ARBA" id="ARBA00001913"/>
    </source>
</evidence>
<dbReference type="Gene3D" id="2.70.98.10">
    <property type="match status" value="1"/>
</dbReference>
<dbReference type="InterPro" id="IPR008183">
    <property type="entry name" value="Aldose_1/G6P_1-epimerase"/>
</dbReference>
<dbReference type="RefSeq" id="WP_187660495.1">
    <property type="nucleotide sequence ID" value="NZ_JACTAB010000004.1"/>
</dbReference>
<evidence type="ECO:0000256" key="3">
    <source>
        <dbReference type="ARBA" id="ARBA00022837"/>
    </source>
</evidence>
<comment type="subunit">
    <text evidence="2">Monomer.</text>
</comment>
<evidence type="ECO:0000313" key="4">
    <source>
        <dbReference type="EMBL" id="MEK8180025.1"/>
    </source>
</evidence>
<protein>
    <submittedName>
        <fullName evidence="4">Aldose 1-epimerase family protein</fullName>
    </submittedName>
</protein>
<comment type="cofactor">
    <cofactor evidence="1">
        <name>Ca(2+)</name>
        <dbReference type="ChEBI" id="CHEBI:29108"/>
    </cofactor>
</comment>
<dbReference type="Proteomes" id="UP001491349">
    <property type="component" value="Unassembled WGS sequence"/>
</dbReference>
<comment type="caution">
    <text evidence="4">The sequence shown here is derived from an EMBL/GenBank/DDBJ whole genome shotgun (WGS) entry which is preliminary data.</text>
</comment>
<sequence>MTTTISNSILSATINHKGAELISLQNVTTKREYIWEGNPDFWGKHSPILFPIVGTLKNNSYQYKDKIYSLPRHGFARDFNFKLLAEEPNKVVFSLQDNEATLAIYPFKFELQLIYTLKKSELIVAYKVINKSAETIPFCIGGHPAFTLKNKFENYSLQFESGEKLISYQLENDLLSDKTQEIGLKKNELPLTYSLFEHDALVFKNLNSKQIKILENHKPIVNLRFNDFPNFGIWTKTNAPFICLEPWLGYADTTMANGNIQEKEGIQLVKSNSYANYNFSIEIV</sequence>
<keyword evidence="3" id="KW-0106">Calcium</keyword>
<dbReference type="SUPFAM" id="SSF74650">
    <property type="entry name" value="Galactose mutarotase-like"/>
    <property type="match status" value="1"/>
</dbReference>
<evidence type="ECO:0000313" key="5">
    <source>
        <dbReference type="Proteomes" id="UP001491349"/>
    </source>
</evidence>
<dbReference type="PANTHER" id="PTHR11122">
    <property type="entry name" value="APOSPORY-ASSOCIATED PROTEIN C-RELATED"/>
    <property type="match status" value="1"/>
</dbReference>
<dbReference type="EMBL" id="JBBPCB010000003">
    <property type="protein sequence ID" value="MEK8180025.1"/>
    <property type="molecule type" value="Genomic_DNA"/>
</dbReference>
<dbReference type="InterPro" id="IPR014718">
    <property type="entry name" value="GH-type_carb-bd"/>
</dbReference>
<dbReference type="Pfam" id="PF01263">
    <property type="entry name" value="Aldose_epim"/>
    <property type="match status" value="1"/>
</dbReference>